<dbReference type="SUPFAM" id="SSF57802">
    <property type="entry name" value="Rubredoxin-like"/>
    <property type="match status" value="1"/>
</dbReference>
<dbReference type="GO" id="GO:0005506">
    <property type="term" value="F:iron ion binding"/>
    <property type="evidence" value="ECO:0007669"/>
    <property type="project" value="InterPro"/>
</dbReference>
<comment type="cofactor">
    <cofactor evidence="6 7">
        <name>Fe(3+)</name>
        <dbReference type="ChEBI" id="CHEBI:29034"/>
    </cofactor>
    <text evidence="6 7">Binds 1 Fe(3+) ion per subunit.</text>
</comment>
<dbReference type="InterPro" id="IPR024935">
    <property type="entry name" value="Rubredoxin_dom"/>
</dbReference>
<keyword evidence="3 6" id="KW-0479">Metal-binding</keyword>
<evidence type="ECO:0000256" key="2">
    <source>
        <dbReference type="ARBA" id="ARBA00022448"/>
    </source>
</evidence>
<keyword evidence="5 6" id="KW-0408">Iron</keyword>
<dbReference type="Pfam" id="PF00301">
    <property type="entry name" value="Rubredoxin"/>
    <property type="match status" value="1"/>
</dbReference>
<reference evidence="9 10" key="1">
    <citation type="submission" date="2019-05" db="EMBL/GenBank/DDBJ databases">
        <title>Draft Whole-Genome sequence of the green sulfur bacterium Chlorobaculum thiosulfatiphilum DSM 249.</title>
        <authorList>
            <person name="Meyer T.E."/>
            <person name="Kyndt J.A."/>
        </authorList>
    </citation>
    <scope>NUCLEOTIDE SEQUENCE [LARGE SCALE GENOMIC DNA]</scope>
    <source>
        <strain evidence="9 10">DSM 249</strain>
    </source>
</reference>
<evidence type="ECO:0000313" key="10">
    <source>
        <dbReference type="Proteomes" id="UP000308271"/>
    </source>
</evidence>
<keyword evidence="4 6" id="KW-0249">Electron transport</keyword>
<comment type="similarity">
    <text evidence="1 6">Belongs to the rubredoxin family.</text>
</comment>
<dbReference type="PANTHER" id="PTHR47627">
    <property type="entry name" value="RUBREDOXIN"/>
    <property type="match status" value="1"/>
</dbReference>
<dbReference type="OrthoDB" id="9758182at2"/>
<dbReference type="PROSITE" id="PS00202">
    <property type="entry name" value="RUBREDOXIN"/>
    <property type="match status" value="1"/>
</dbReference>
<feature type="binding site" evidence="7">
    <location>
        <position position="39"/>
    </location>
    <ligand>
        <name>Fe cation</name>
        <dbReference type="ChEBI" id="CHEBI:24875"/>
    </ligand>
</feature>
<dbReference type="PANTHER" id="PTHR47627:SF1">
    <property type="entry name" value="RUBREDOXIN-1-RELATED"/>
    <property type="match status" value="1"/>
</dbReference>
<dbReference type="CDD" id="cd00730">
    <property type="entry name" value="rubredoxin"/>
    <property type="match status" value="1"/>
</dbReference>
<evidence type="ECO:0000256" key="5">
    <source>
        <dbReference type="ARBA" id="ARBA00023004"/>
    </source>
</evidence>
<gene>
    <name evidence="9" type="ORF">FGF66_11090</name>
</gene>
<dbReference type="PIRSF" id="PIRSF000071">
    <property type="entry name" value="Rubredoxin"/>
    <property type="match status" value="1"/>
</dbReference>
<dbReference type="Proteomes" id="UP000308271">
    <property type="component" value="Unassembled WGS sequence"/>
</dbReference>
<sequence>MEQWKCTICGYIYNPETGDPEGDIPAETSFDSLPKTWMCPICGAGKEEFTKG</sequence>
<dbReference type="PRINTS" id="PR00163">
    <property type="entry name" value="RUBREDOXIN"/>
</dbReference>
<dbReference type="FunFam" id="2.20.28.10:FF:000001">
    <property type="entry name" value="Rubredoxin"/>
    <property type="match status" value="1"/>
</dbReference>
<organism evidence="9 10">
    <name type="scientific">Chlorobaculum thiosulfatiphilum</name>
    <name type="common">Chlorobium limicola f.sp. thiosulfatophilum</name>
    <dbReference type="NCBI Taxonomy" id="115852"/>
    <lineage>
        <taxon>Bacteria</taxon>
        <taxon>Pseudomonadati</taxon>
        <taxon>Chlorobiota</taxon>
        <taxon>Chlorobiia</taxon>
        <taxon>Chlorobiales</taxon>
        <taxon>Chlorobiaceae</taxon>
        <taxon>Chlorobaculum</taxon>
    </lineage>
</organism>
<dbReference type="InterPro" id="IPR024934">
    <property type="entry name" value="Rubredoxin-like_dom"/>
</dbReference>
<comment type="caution">
    <text evidence="9">The sequence shown here is derived from an EMBL/GenBank/DDBJ whole genome shotgun (WGS) entry which is preliminary data.</text>
</comment>
<name>A0A5C4S206_CHLTI</name>
<feature type="binding site" evidence="7">
    <location>
        <position position="9"/>
    </location>
    <ligand>
        <name>Fe cation</name>
        <dbReference type="ChEBI" id="CHEBI:24875"/>
    </ligand>
</feature>
<dbReference type="RefSeq" id="WP_139457705.1">
    <property type="nucleotide sequence ID" value="NZ_VDCH01000032.1"/>
</dbReference>
<keyword evidence="2 6" id="KW-0813">Transport</keyword>
<evidence type="ECO:0000256" key="4">
    <source>
        <dbReference type="ARBA" id="ARBA00022982"/>
    </source>
</evidence>
<feature type="binding site" evidence="7">
    <location>
        <position position="6"/>
    </location>
    <ligand>
        <name>Fe cation</name>
        <dbReference type="ChEBI" id="CHEBI:24875"/>
    </ligand>
</feature>
<evidence type="ECO:0000256" key="3">
    <source>
        <dbReference type="ARBA" id="ARBA00022723"/>
    </source>
</evidence>
<dbReference type="GO" id="GO:0009055">
    <property type="term" value="F:electron transfer activity"/>
    <property type="evidence" value="ECO:0007669"/>
    <property type="project" value="InterPro"/>
</dbReference>
<dbReference type="Gene3D" id="2.20.28.10">
    <property type="match status" value="1"/>
</dbReference>
<feature type="binding site" evidence="7">
    <location>
        <position position="42"/>
    </location>
    <ligand>
        <name>Fe cation</name>
        <dbReference type="ChEBI" id="CHEBI:24875"/>
    </ligand>
</feature>
<proteinExistence type="inferred from homology"/>
<feature type="domain" description="Rubredoxin-like" evidence="8">
    <location>
        <begin position="1"/>
        <end position="52"/>
    </location>
</feature>
<evidence type="ECO:0000256" key="1">
    <source>
        <dbReference type="ARBA" id="ARBA00005337"/>
    </source>
</evidence>
<evidence type="ECO:0000259" key="8">
    <source>
        <dbReference type="PROSITE" id="PS50903"/>
    </source>
</evidence>
<dbReference type="PROSITE" id="PS50903">
    <property type="entry name" value="RUBREDOXIN_LIKE"/>
    <property type="match status" value="1"/>
</dbReference>
<dbReference type="InterPro" id="IPR050526">
    <property type="entry name" value="Rubredoxin_ET"/>
</dbReference>
<evidence type="ECO:0000313" key="9">
    <source>
        <dbReference type="EMBL" id="TNJ37142.1"/>
    </source>
</evidence>
<evidence type="ECO:0000256" key="7">
    <source>
        <dbReference type="PIRSR" id="PIRSR000071-1"/>
    </source>
</evidence>
<dbReference type="InterPro" id="IPR018527">
    <property type="entry name" value="Rubredoxin_Fe_BS"/>
</dbReference>
<keyword evidence="10" id="KW-1185">Reference proteome</keyword>
<dbReference type="GO" id="GO:0043448">
    <property type="term" value="P:alkane catabolic process"/>
    <property type="evidence" value="ECO:0007669"/>
    <property type="project" value="TreeGrafter"/>
</dbReference>
<protein>
    <recommendedName>
        <fullName evidence="6">Rubredoxin</fullName>
    </recommendedName>
</protein>
<evidence type="ECO:0000256" key="6">
    <source>
        <dbReference type="PIRNR" id="PIRNR000071"/>
    </source>
</evidence>
<dbReference type="InterPro" id="IPR024922">
    <property type="entry name" value="Rubredoxin"/>
</dbReference>
<dbReference type="AlphaFoldDB" id="A0A5C4S206"/>
<dbReference type="EMBL" id="VDCH01000032">
    <property type="protein sequence ID" value="TNJ37142.1"/>
    <property type="molecule type" value="Genomic_DNA"/>
</dbReference>
<accession>A0A5C4S206</accession>